<sequence>MLDAGLRIGELVQLRQDQLWFAAAAVGALTIEKH</sequence>
<organism evidence="1">
    <name type="scientific">marine sediment metagenome</name>
    <dbReference type="NCBI Taxonomy" id="412755"/>
    <lineage>
        <taxon>unclassified sequences</taxon>
        <taxon>metagenomes</taxon>
        <taxon>ecological metagenomes</taxon>
    </lineage>
</organism>
<reference evidence="1" key="1">
    <citation type="journal article" date="2014" name="Front. Microbiol.">
        <title>High frequency of phylogenetically diverse reductive dehalogenase-homologous genes in deep subseafloor sedimentary metagenomes.</title>
        <authorList>
            <person name="Kawai M."/>
            <person name="Futagami T."/>
            <person name="Toyoda A."/>
            <person name="Takaki Y."/>
            <person name="Nishi S."/>
            <person name="Hori S."/>
            <person name="Arai W."/>
            <person name="Tsubouchi T."/>
            <person name="Morono Y."/>
            <person name="Uchiyama I."/>
            <person name="Ito T."/>
            <person name="Fujiyama A."/>
            <person name="Inagaki F."/>
            <person name="Takami H."/>
        </authorList>
    </citation>
    <scope>NUCLEOTIDE SEQUENCE</scope>
    <source>
        <strain evidence="1">Expedition CK06-06</strain>
    </source>
</reference>
<gene>
    <name evidence="1" type="ORF">S12H4_00807</name>
</gene>
<dbReference type="AlphaFoldDB" id="X1R9W9"/>
<proteinExistence type="predicted"/>
<protein>
    <submittedName>
        <fullName evidence="1">Uncharacterized protein</fullName>
    </submittedName>
</protein>
<name>X1R9W9_9ZZZZ</name>
<evidence type="ECO:0000313" key="1">
    <source>
        <dbReference type="EMBL" id="GAI59940.1"/>
    </source>
</evidence>
<dbReference type="EMBL" id="BARW01000126">
    <property type="protein sequence ID" value="GAI59940.1"/>
    <property type="molecule type" value="Genomic_DNA"/>
</dbReference>
<feature type="non-terminal residue" evidence="1">
    <location>
        <position position="34"/>
    </location>
</feature>
<comment type="caution">
    <text evidence="1">The sequence shown here is derived from an EMBL/GenBank/DDBJ whole genome shotgun (WGS) entry which is preliminary data.</text>
</comment>
<accession>X1R9W9</accession>